<name>A7RND6_NEMVE</name>
<evidence type="ECO:0000256" key="2">
    <source>
        <dbReference type="ARBA" id="ARBA00022692"/>
    </source>
</evidence>
<evidence type="ECO:0000256" key="1">
    <source>
        <dbReference type="ARBA" id="ARBA00004141"/>
    </source>
</evidence>
<dbReference type="FunFam" id="1.20.58.390:FF:000164">
    <property type="entry name" value="Predicted protein"/>
    <property type="match status" value="1"/>
</dbReference>
<reference evidence="8 9" key="1">
    <citation type="journal article" date="2007" name="Science">
        <title>Sea anemone genome reveals ancestral eumetazoan gene repertoire and genomic organization.</title>
        <authorList>
            <person name="Putnam N.H."/>
            <person name="Srivastava M."/>
            <person name="Hellsten U."/>
            <person name="Dirks B."/>
            <person name="Chapman J."/>
            <person name="Salamov A."/>
            <person name="Terry A."/>
            <person name="Shapiro H."/>
            <person name="Lindquist E."/>
            <person name="Kapitonov V.V."/>
            <person name="Jurka J."/>
            <person name="Genikhovich G."/>
            <person name="Grigoriev I.V."/>
            <person name="Lucas S.M."/>
            <person name="Steele R.E."/>
            <person name="Finnerty J.R."/>
            <person name="Technau U."/>
            <person name="Martindale M.Q."/>
            <person name="Rokhsar D.S."/>
        </authorList>
    </citation>
    <scope>NUCLEOTIDE SEQUENCE [LARGE SCALE GENOMIC DNA]</scope>
    <source>
        <strain evidence="9">CH2 X CH6</strain>
    </source>
</reference>
<dbReference type="GO" id="GO:0004888">
    <property type="term" value="F:transmembrane signaling receptor activity"/>
    <property type="evidence" value="ECO:0007669"/>
    <property type="project" value="InterPro"/>
</dbReference>
<dbReference type="eggNOG" id="KOG3645">
    <property type="taxonomic scope" value="Eukaryota"/>
</dbReference>
<sequence>QLWKDPRLTWNPTEFGNISYLTMKVDKIWSPDMMLTLADIPGSLEFRAIITHEGLVKIFQPTSISTTCEVNIAFYPFDEHTCFIEIGPWSMNTAAVNVISMGLILTDYSTHNEWNLSPLEIRKKEFYDQCCPGPYGYISFPLLLSRRPLFRTINYVFPAINIAVLSLLVFLIPPEVGKSMEAGINLLLSLSVYLLLVNSKMPSTSLTFPLLTKFYACAIFILVISMCCSSCVYALYFMNPSGWDLYHMPPVLQV</sequence>
<dbReference type="Gene3D" id="1.20.58.390">
    <property type="entry name" value="Neurotransmitter-gated ion-channel transmembrane domain"/>
    <property type="match status" value="1"/>
</dbReference>
<dbReference type="Pfam" id="PF02931">
    <property type="entry name" value="Neur_chan_LBD"/>
    <property type="match status" value="1"/>
</dbReference>
<feature type="non-terminal residue" evidence="8">
    <location>
        <position position="254"/>
    </location>
</feature>
<dbReference type="EMBL" id="DS469522">
    <property type="protein sequence ID" value="EDO47122.1"/>
    <property type="molecule type" value="Genomic_DNA"/>
</dbReference>
<feature type="domain" description="Neurotransmitter-gated ion-channel transmembrane" evidence="7">
    <location>
        <begin position="156"/>
        <end position="240"/>
    </location>
</feature>
<feature type="domain" description="Neurotransmitter-gated ion-channel ligand-binding" evidence="6">
    <location>
        <begin position="2"/>
        <end position="148"/>
    </location>
</feature>
<dbReference type="SUPFAM" id="SSF63712">
    <property type="entry name" value="Nicotinic receptor ligand binding domain-like"/>
    <property type="match status" value="1"/>
</dbReference>
<dbReference type="GO" id="GO:0045202">
    <property type="term" value="C:synapse"/>
    <property type="evidence" value="ECO:0000318"/>
    <property type="project" value="GO_Central"/>
</dbReference>
<comment type="caution">
    <text evidence="5">Lacks conserved residue(s) required for the propagation of feature annotation.</text>
</comment>
<evidence type="ECO:0000256" key="5">
    <source>
        <dbReference type="RuleBase" id="RU000687"/>
    </source>
</evidence>
<dbReference type="GO" id="GO:0005886">
    <property type="term" value="C:plasma membrane"/>
    <property type="evidence" value="ECO:0000318"/>
    <property type="project" value="GO_Central"/>
</dbReference>
<keyword evidence="3 5" id="KW-1133">Transmembrane helix</keyword>
<dbReference type="InterPro" id="IPR036719">
    <property type="entry name" value="Neuro-gated_channel_TM_sf"/>
</dbReference>
<feature type="transmembrane region" description="Helical" evidence="5">
    <location>
        <begin position="184"/>
        <end position="202"/>
    </location>
</feature>
<dbReference type="GO" id="GO:1904315">
    <property type="term" value="F:transmitter-gated monoatomic ion channel activity involved in regulation of postsynaptic membrane potential"/>
    <property type="evidence" value="ECO:0000318"/>
    <property type="project" value="GO_Central"/>
</dbReference>
<feature type="transmembrane region" description="Helical" evidence="5">
    <location>
        <begin position="214"/>
        <end position="238"/>
    </location>
</feature>
<dbReference type="InParanoid" id="A7RND6"/>
<dbReference type="InterPro" id="IPR006201">
    <property type="entry name" value="Neur_channel"/>
</dbReference>
<dbReference type="InterPro" id="IPR036734">
    <property type="entry name" value="Neur_chan_lig-bd_sf"/>
</dbReference>
<proteinExistence type="inferred from homology"/>
<gene>
    <name evidence="8" type="ORF">NEMVEDRAFT_v1g87545</name>
</gene>
<comment type="similarity">
    <text evidence="5">Belongs to the ligand-gated ion channel (TC 1.A.9) family.</text>
</comment>
<dbReference type="STRING" id="45351.A7RND6"/>
<dbReference type="Pfam" id="PF02932">
    <property type="entry name" value="Neur_chan_memb"/>
    <property type="match status" value="1"/>
</dbReference>
<keyword evidence="5" id="KW-0406">Ion transport</keyword>
<evidence type="ECO:0000256" key="4">
    <source>
        <dbReference type="ARBA" id="ARBA00023136"/>
    </source>
</evidence>
<dbReference type="AlphaFoldDB" id="A7RND6"/>
<keyword evidence="4 5" id="KW-0472">Membrane</keyword>
<dbReference type="HOGENOM" id="CLU_018074_2_1_1"/>
<dbReference type="GO" id="GO:0042391">
    <property type="term" value="P:regulation of membrane potential"/>
    <property type="evidence" value="ECO:0000318"/>
    <property type="project" value="GO_Central"/>
</dbReference>
<dbReference type="GO" id="GO:0005231">
    <property type="term" value="F:excitatory extracellular ligand-gated monoatomic ion channel activity"/>
    <property type="evidence" value="ECO:0000318"/>
    <property type="project" value="GO_Central"/>
</dbReference>
<dbReference type="PRINTS" id="PR00252">
    <property type="entry name" value="NRIONCHANNEL"/>
</dbReference>
<organism evidence="8 9">
    <name type="scientific">Nematostella vectensis</name>
    <name type="common">Starlet sea anemone</name>
    <dbReference type="NCBI Taxonomy" id="45351"/>
    <lineage>
        <taxon>Eukaryota</taxon>
        <taxon>Metazoa</taxon>
        <taxon>Cnidaria</taxon>
        <taxon>Anthozoa</taxon>
        <taxon>Hexacorallia</taxon>
        <taxon>Actiniaria</taxon>
        <taxon>Edwardsiidae</taxon>
        <taxon>Nematostella</taxon>
    </lineage>
</organism>
<evidence type="ECO:0000313" key="9">
    <source>
        <dbReference type="Proteomes" id="UP000001593"/>
    </source>
</evidence>
<keyword evidence="5" id="KW-0813">Transport</keyword>
<dbReference type="PhylomeDB" id="A7RND6"/>
<dbReference type="InterPro" id="IPR038050">
    <property type="entry name" value="Neuro_actylchol_rec"/>
</dbReference>
<dbReference type="GO" id="GO:0007268">
    <property type="term" value="P:chemical synaptic transmission"/>
    <property type="evidence" value="ECO:0000318"/>
    <property type="project" value="GO_Central"/>
</dbReference>
<evidence type="ECO:0000256" key="3">
    <source>
        <dbReference type="ARBA" id="ARBA00022989"/>
    </source>
</evidence>
<dbReference type="PROSITE" id="PS00236">
    <property type="entry name" value="NEUROTR_ION_CHANNEL"/>
    <property type="match status" value="1"/>
</dbReference>
<dbReference type="GO" id="GO:0034220">
    <property type="term" value="P:monoatomic ion transmembrane transport"/>
    <property type="evidence" value="ECO:0000318"/>
    <property type="project" value="GO_Central"/>
</dbReference>
<dbReference type="GO" id="GO:1902495">
    <property type="term" value="C:transmembrane transporter complex"/>
    <property type="evidence" value="ECO:0000318"/>
    <property type="project" value="GO_Central"/>
</dbReference>
<dbReference type="InterPro" id="IPR018000">
    <property type="entry name" value="Neurotransmitter_ion_chnl_CS"/>
</dbReference>
<keyword evidence="5" id="KW-0407">Ion channel</keyword>
<dbReference type="GO" id="GO:0043005">
    <property type="term" value="C:neuron projection"/>
    <property type="evidence" value="ECO:0000318"/>
    <property type="project" value="GO_Central"/>
</dbReference>
<dbReference type="Gene3D" id="2.70.170.10">
    <property type="entry name" value="Neurotransmitter-gated ion-channel ligand-binding domain"/>
    <property type="match status" value="1"/>
</dbReference>
<dbReference type="SUPFAM" id="SSF90112">
    <property type="entry name" value="Neurotransmitter-gated ion-channel transmembrane pore"/>
    <property type="match status" value="1"/>
</dbReference>
<comment type="subcellular location">
    <subcellularLocation>
        <location evidence="1">Membrane</location>
        <topology evidence="1">Multi-pass membrane protein</topology>
    </subcellularLocation>
</comment>
<dbReference type="PANTHER" id="PTHR18945">
    <property type="entry name" value="NEUROTRANSMITTER GATED ION CHANNEL"/>
    <property type="match status" value="1"/>
</dbReference>
<protein>
    <submittedName>
        <fullName evidence="8">Uncharacterized protein</fullName>
    </submittedName>
</protein>
<dbReference type="GO" id="GO:0098794">
    <property type="term" value="C:postsynapse"/>
    <property type="evidence" value="ECO:0007669"/>
    <property type="project" value="GOC"/>
</dbReference>
<keyword evidence="9" id="KW-1185">Reference proteome</keyword>
<feature type="transmembrane region" description="Helical" evidence="5">
    <location>
        <begin position="153"/>
        <end position="172"/>
    </location>
</feature>
<dbReference type="InterPro" id="IPR006202">
    <property type="entry name" value="Neur_chan_lig-bd"/>
</dbReference>
<dbReference type="Proteomes" id="UP000001593">
    <property type="component" value="Unassembled WGS sequence"/>
</dbReference>
<evidence type="ECO:0000259" key="7">
    <source>
        <dbReference type="Pfam" id="PF02932"/>
    </source>
</evidence>
<evidence type="ECO:0000313" key="8">
    <source>
        <dbReference type="EMBL" id="EDO47122.1"/>
    </source>
</evidence>
<dbReference type="InterPro" id="IPR006029">
    <property type="entry name" value="Neurotrans-gated_channel_TM"/>
</dbReference>
<keyword evidence="2 5" id="KW-0812">Transmembrane</keyword>
<evidence type="ECO:0000259" key="6">
    <source>
        <dbReference type="Pfam" id="PF02931"/>
    </source>
</evidence>
<accession>A7RND6</accession>